<comment type="subcellular location">
    <subcellularLocation>
        <location evidence="1">Cell membrane</location>
        <topology evidence="1">Multi-pass membrane protein</topology>
    </subcellularLocation>
</comment>
<dbReference type="Gene3D" id="1.10.3470.10">
    <property type="entry name" value="ABC transporter involved in vitamin B12 uptake, BtuC"/>
    <property type="match status" value="1"/>
</dbReference>
<dbReference type="OrthoDB" id="9782305at2"/>
<keyword evidence="7 8" id="KW-0472">Membrane</keyword>
<evidence type="ECO:0000256" key="4">
    <source>
        <dbReference type="ARBA" id="ARBA00022475"/>
    </source>
</evidence>
<sequence length="328" mass="32948" precursor="true">MSLRQILVVAVAATTLVAAAAASMTLGAVHVPLATVLDALTGQAQPGPLKQIVLELRLPRTIEALSVGAALGVAGALLQGALANPLASPDVIGVTGGASFGAMLVLLAFPDNIALLPVGALVFGLFASALVFGIANSGVNAGGVGRLILAGIAMTAAFQAATTSLMTAFPERVQSAIFWLAGGLTTSGWSNLRVVWPYFAVGFLLAIMLTRPLNRLALGDDVAASLGSKPRVIRLIAAVSAALLAASAAAIAGLVTFLGLFIPHVVRMAAGTSSQTFVVPTSALAGAALMMAGDTLARTVAAPIELPVGPLMVLIGVPLFLVLLRRAV</sequence>
<dbReference type="eggNOG" id="COG0609">
    <property type="taxonomic scope" value="Bacteria"/>
</dbReference>
<feature type="transmembrane region" description="Helical" evidence="8">
    <location>
        <begin position="304"/>
        <end position="324"/>
    </location>
</feature>
<dbReference type="InterPro" id="IPR037294">
    <property type="entry name" value="ABC_BtuC-like"/>
</dbReference>
<feature type="transmembrane region" description="Helical" evidence="8">
    <location>
        <begin position="195"/>
        <end position="214"/>
    </location>
</feature>
<keyword evidence="11" id="KW-1185">Reference proteome</keyword>
<evidence type="ECO:0000256" key="6">
    <source>
        <dbReference type="ARBA" id="ARBA00022989"/>
    </source>
</evidence>
<evidence type="ECO:0000256" key="2">
    <source>
        <dbReference type="ARBA" id="ARBA00007935"/>
    </source>
</evidence>
<evidence type="ECO:0000313" key="10">
    <source>
        <dbReference type="EMBL" id="ADB51871.1"/>
    </source>
</evidence>
<dbReference type="InterPro" id="IPR000522">
    <property type="entry name" value="ABC_transptr_permease_BtuC"/>
</dbReference>
<comment type="similarity">
    <text evidence="2">Belongs to the binding-protein-dependent transport system permease family. FecCD subfamily.</text>
</comment>
<evidence type="ECO:0000313" key="11">
    <source>
        <dbReference type="Proteomes" id="UP000008229"/>
    </source>
</evidence>
<feature type="transmembrane region" description="Helical" evidence="8">
    <location>
        <begin position="147"/>
        <end position="169"/>
    </location>
</feature>
<organism evidence="10 11">
    <name type="scientific">Conexibacter woesei (strain DSM 14684 / CCUG 47730 / CIP 108061 / JCM 11494 / NBRC 100937 / ID131577)</name>
    <dbReference type="NCBI Taxonomy" id="469383"/>
    <lineage>
        <taxon>Bacteria</taxon>
        <taxon>Bacillati</taxon>
        <taxon>Actinomycetota</taxon>
        <taxon>Thermoleophilia</taxon>
        <taxon>Solirubrobacterales</taxon>
        <taxon>Conexibacteraceae</taxon>
        <taxon>Conexibacter</taxon>
    </lineage>
</organism>
<keyword evidence="9" id="KW-0732">Signal</keyword>
<dbReference type="PANTHER" id="PTHR30472:SF25">
    <property type="entry name" value="ABC TRANSPORTER PERMEASE PROTEIN MJ0876-RELATED"/>
    <property type="match status" value="1"/>
</dbReference>
<dbReference type="EMBL" id="CP001854">
    <property type="protein sequence ID" value="ADB51871.1"/>
    <property type="molecule type" value="Genomic_DNA"/>
</dbReference>
<evidence type="ECO:0000256" key="3">
    <source>
        <dbReference type="ARBA" id="ARBA00022448"/>
    </source>
</evidence>
<evidence type="ECO:0000256" key="8">
    <source>
        <dbReference type="SAM" id="Phobius"/>
    </source>
</evidence>
<keyword evidence="5 8" id="KW-0812">Transmembrane</keyword>
<feature type="transmembrane region" description="Helical" evidence="8">
    <location>
        <begin position="115"/>
        <end position="135"/>
    </location>
</feature>
<evidence type="ECO:0000256" key="5">
    <source>
        <dbReference type="ARBA" id="ARBA00022692"/>
    </source>
</evidence>
<keyword evidence="4" id="KW-1003">Cell membrane</keyword>
<dbReference type="PANTHER" id="PTHR30472">
    <property type="entry name" value="FERRIC ENTEROBACTIN TRANSPORT SYSTEM PERMEASE PROTEIN"/>
    <property type="match status" value="1"/>
</dbReference>
<name>D3EZA6_CONWI</name>
<protein>
    <submittedName>
        <fullName evidence="10">Transport system permease protein</fullName>
    </submittedName>
</protein>
<dbReference type="STRING" id="469383.Cwoe_3453"/>
<dbReference type="KEGG" id="cwo:Cwoe_3453"/>
<keyword evidence="6 8" id="KW-1133">Transmembrane helix</keyword>
<dbReference type="HOGENOM" id="CLU_013016_1_0_11"/>
<evidence type="ECO:0000256" key="9">
    <source>
        <dbReference type="SAM" id="SignalP"/>
    </source>
</evidence>
<feature type="transmembrane region" description="Helical" evidence="8">
    <location>
        <begin position="235"/>
        <end position="262"/>
    </location>
</feature>
<gene>
    <name evidence="10" type="ordered locus">Cwoe_3453</name>
</gene>
<dbReference type="FunFam" id="1.10.3470.10:FF:000001">
    <property type="entry name" value="Vitamin B12 ABC transporter permease BtuC"/>
    <property type="match status" value="1"/>
</dbReference>
<keyword evidence="3" id="KW-0813">Transport</keyword>
<evidence type="ECO:0000256" key="7">
    <source>
        <dbReference type="ARBA" id="ARBA00023136"/>
    </source>
</evidence>
<dbReference type="Proteomes" id="UP000008229">
    <property type="component" value="Chromosome"/>
</dbReference>
<reference evidence="10 11" key="1">
    <citation type="journal article" date="2010" name="Stand. Genomic Sci.">
        <title>Complete genome sequence of Conexibacter woesei type strain (ID131577).</title>
        <authorList>
            <person name="Pukall R."/>
            <person name="Lapidus A."/>
            <person name="Glavina Del Rio T."/>
            <person name="Copeland A."/>
            <person name="Tice H."/>
            <person name="Cheng J.-F."/>
            <person name="Lucas S."/>
            <person name="Chen F."/>
            <person name="Nolan M."/>
            <person name="Bruce D."/>
            <person name="Goodwin L."/>
            <person name="Pitluck S."/>
            <person name="Mavromatis K."/>
            <person name="Ivanova N."/>
            <person name="Ovchinnikova G."/>
            <person name="Pati A."/>
            <person name="Chen A."/>
            <person name="Palaniappan K."/>
            <person name="Land M."/>
            <person name="Hauser L."/>
            <person name="Chang Y.-J."/>
            <person name="Jeffries C.D."/>
            <person name="Chain P."/>
            <person name="Meincke L."/>
            <person name="Sims D."/>
            <person name="Brettin T."/>
            <person name="Detter J.C."/>
            <person name="Rohde M."/>
            <person name="Goeker M."/>
            <person name="Bristow J."/>
            <person name="Eisen J.A."/>
            <person name="Markowitz V."/>
            <person name="Kyrpides N.C."/>
            <person name="Klenk H.-P."/>
            <person name="Hugenholtz P."/>
        </authorList>
    </citation>
    <scope>NUCLEOTIDE SEQUENCE [LARGE SCALE GENOMIC DNA]</scope>
    <source>
        <strain evidence="11">DSM 14684 / CIP 108061 / JCM 11494 / NBRC 100937 / ID131577</strain>
    </source>
</reference>
<feature type="transmembrane region" description="Helical" evidence="8">
    <location>
        <begin position="91"/>
        <end position="109"/>
    </location>
</feature>
<dbReference type="AlphaFoldDB" id="D3EZA6"/>
<dbReference type="GO" id="GO:0022857">
    <property type="term" value="F:transmembrane transporter activity"/>
    <property type="evidence" value="ECO:0007669"/>
    <property type="project" value="InterPro"/>
</dbReference>
<dbReference type="SUPFAM" id="SSF81345">
    <property type="entry name" value="ABC transporter involved in vitamin B12 uptake, BtuC"/>
    <property type="match status" value="1"/>
</dbReference>
<dbReference type="RefSeq" id="WP_012934922.1">
    <property type="nucleotide sequence ID" value="NC_013739.1"/>
</dbReference>
<accession>D3EZA6</accession>
<dbReference type="Pfam" id="PF01032">
    <property type="entry name" value="FecCD"/>
    <property type="match status" value="1"/>
</dbReference>
<dbReference type="CDD" id="cd06550">
    <property type="entry name" value="TM_ABC_iron-siderophores_like"/>
    <property type="match status" value="1"/>
</dbReference>
<proteinExistence type="inferred from homology"/>
<feature type="chain" id="PRO_5039398098" evidence="9">
    <location>
        <begin position="21"/>
        <end position="328"/>
    </location>
</feature>
<evidence type="ECO:0000256" key="1">
    <source>
        <dbReference type="ARBA" id="ARBA00004651"/>
    </source>
</evidence>
<dbReference type="GO" id="GO:0005886">
    <property type="term" value="C:plasma membrane"/>
    <property type="evidence" value="ECO:0007669"/>
    <property type="project" value="UniProtKB-SubCell"/>
</dbReference>
<reference evidence="11" key="2">
    <citation type="submission" date="2010-01" db="EMBL/GenBank/DDBJ databases">
        <title>The complete genome of Conexibacter woesei DSM 14684.</title>
        <authorList>
            <consortium name="US DOE Joint Genome Institute (JGI-PGF)"/>
            <person name="Lucas S."/>
            <person name="Copeland A."/>
            <person name="Lapidus A."/>
            <person name="Glavina del Rio T."/>
            <person name="Dalin E."/>
            <person name="Tice H."/>
            <person name="Bruce D."/>
            <person name="Goodwin L."/>
            <person name="Pitluck S."/>
            <person name="Kyrpides N."/>
            <person name="Mavromatis K."/>
            <person name="Ivanova N."/>
            <person name="Mikhailova N."/>
            <person name="Chertkov O."/>
            <person name="Brettin T."/>
            <person name="Detter J.C."/>
            <person name="Han C."/>
            <person name="Larimer F."/>
            <person name="Land M."/>
            <person name="Hauser L."/>
            <person name="Markowitz V."/>
            <person name="Cheng J.-F."/>
            <person name="Hugenholtz P."/>
            <person name="Woyke T."/>
            <person name="Wu D."/>
            <person name="Pukall R."/>
            <person name="Steenblock K."/>
            <person name="Schneider S."/>
            <person name="Klenk H.-P."/>
            <person name="Eisen J.A."/>
        </authorList>
    </citation>
    <scope>NUCLEOTIDE SEQUENCE [LARGE SCALE GENOMIC DNA]</scope>
    <source>
        <strain evidence="11">DSM 14684 / CIP 108061 / JCM 11494 / NBRC 100937 / ID131577</strain>
    </source>
</reference>
<feature type="transmembrane region" description="Helical" evidence="8">
    <location>
        <begin position="64"/>
        <end position="84"/>
    </location>
</feature>
<feature type="signal peptide" evidence="9">
    <location>
        <begin position="1"/>
        <end position="20"/>
    </location>
</feature>